<dbReference type="GO" id="GO:0008206">
    <property type="term" value="P:bile acid metabolic process"/>
    <property type="evidence" value="ECO:0007669"/>
    <property type="project" value="UniProtKB-ARBA"/>
</dbReference>
<dbReference type="InterPro" id="IPR002347">
    <property type="entry name" value="SDR_fam"/>
</dbReference>
<dbReference type="GO" id="GO:0016616">
    <property type="term" value="F:oxidoreductase activity, acting on the CH-OH group of donors, NAD or NADP as acceptor"/>
    <property type="evidence" value="ECO:0007669"/>
    <property type="project" value="TreeGrafter"/>
</dbReference>
<dbReference type="EMBL" id="DVGC01000009">
    <property type="protein sequence ID" value="HIR04773.1"/>
    <property type="molecule type" value="Genomic_DNA"/>
</dbReference>
<accession>A0A9D1A2V2</accession>
<dbReference type="PANTHER" id="PTHR42760:SF122">
    <property type="entry name" value="NAD(P)-BINDING PROTEIN"/>
    <property type="match status" value="1"/>
</dbReference>
<dbReference type="CDD" id="cd05233">
    <property type="entry name" value="SDR_c"/>
    <property type="match status" value="1"/>
</dbReference>
<dbReference type="SUPFAM" id="SSF51735">
    <property type="entry name" value="NAD(P)-binding Rossmann-fold domains"/>
    <property type="match status" value="1"/>
</dbReference>
<evidence type="ECO:0000256" key="2">
    <source>
        <dbReference type="ARBA" id="ARBA00023002"/>
    </source>
</evidence>
<keyword evidence="2" id="KW-0560">Oxidoreductase</keyword>
<dbReference type="AlphaFoldDB" id="A0A9D1A2V2"/>
<dbReference type="FunFam" id="3.40.50.720:FF:000084">
    <property type="entry name" value="Short-chain dehydrogenase reductase"/>
    <property type="match status" value="1"/>
</dbReference>
<sequence length="265" mass="27585">MLQKKDPLNLTGKVAVITGGSSGIGLGVCELLSAYGAKIAMVDISPKGEEKAKELRDAGREAAFFQCDVTNEEQVKSTVDAIVAKYGKIDILHNNAGVTVRKTIADLSEKEWDFVLDVGLKGLFLFSKHVIPVMAANGGGSIINTGSGWGLKGGDQAAAYCAVKGGIVNVTRAMAIDHGHQNIRVNSINPGDTDTAMLRDEGRQTGVVKEGDAQMDAYLADCGTGRPLARIGMPEDIANGVLFLASDLASWITGAALVVDGGGIA</sequence>
<evidence type="ECO:0000313" key="4">
    <source>
        <dbReference type="Proteomes" id="UP000824250"/>
    </source>
</evidence>
<comment type="similarity">
    <text evidence="1">Belongs to the short-chain dehydrogenases/reductases (SDR) family.</text>
</comment>
<reference evidence="3" key="1">
    <citation type="submission" date="2020-10" db="EMBL/GenBank/DDBJ databases">
        <authorList>
            <person name="Gilroy R."/>
        </authorList>
    </citation>
    <scope>NUCLEOTIDE SEQUENCE</scope>
    <source>
        <strain evidence="3">CHK180-2868</strain>
    </source>
</reference>
<evidence type="ECO:0000313" key="3">
    <source>
        <dbReference type="EMBL" id="HIR04773.1"/>
    </source>
</evidence>
<dbReference type="InterPro" id="IPR036291">
    <property type="entry name" value="NAD(P)-bd_dom_sf"/>
</dbReference>
<dbReference type="GO" id="GO:0048038">
    <property type="term" value="F:quinone binding"/>
    <property type="evidence" value="ECO:0007669"/>
    <property type="project" value="TreeGrafter"/>
</dbReference>
<evidence type="ECO:0000256" key="1">
    <source>
        <dbReference type="ARBA" id="ARBA00006484"/>
    </source>
</evidence>
<dbReference type="NCBIfam" id="NF005559">
    <property type="entry name" value="PRK07231.1"/>
    <property type="match status" value="1"/>
</dbReference>
<gene>
    <name evidence="3" type="ORF">IAB28_02230</name>
</gene>
<organism evidence="3 4">
    <name type="scientific">Candidatus Copromonas faecavium</name>
    <name type="common">nom. illeg.</name>
    <dbReference type="NCBI Taxonomy" id="2840740"/>
    <lineage>
        <taxon>Bacteria</taxon>
        <taxon>Bacillati</taxon>
        <taxon>Bacillota</taxon>
        <taxon>Clostridia</taxon>
        <taxon>Lachnospirales</taxon>
        <taxon>Lachnospiraceae</taxon>
        <taxon>Candidatus Copromonas (nom. illeg.)</taxon>
    </lineage>
</organism>
<dbReference type="PRINTS" id="PR00081">
    <property type="entry name" value="GDHRDH"/>
</dbReference>
<comment type="caution">
    <text evidence="3">The sequence shown here is derived from an EMBL/GenBank/DDBJ whole genome shotgun (WGS) entry which is preliminary data.</text>
</comment>
<dbReference type="GO" id="GO:0006633">
    <property type="term" value="P:fatty acid biosynthetic process"/>
    <property type="evidence" value="ECO:0007669"/>
    <property type="project" value="TreeGrafter"/>
</dbReference>
<dbReference type="Pfam" id="PF13561">
    <property type="entry name" value="adh_short_C2"/>
    <property type="match status" value="1"/>
</dbReference>
<protein>
    <submittedName>
        <fullName evidence="3">SDR family oxidoreductase</fullName>
    </submittedName>
</protein>
<dbReference type="PRINTS" id="PR00080">
    <property type="entry name" value="SDRFAMILY"/>
</dbReference>
<dbReference type="Gene3D" id="3.40.50.720">
    <property type="entry name" value="NAD(P)-binding Rossmann-like Domain"/>
    <property type="match status" value="1"/>
</dbReference>
<dbReference type="PANTHER" id="PTHR42760">
    <property type="entry name" value="SHORT-CHAIN DEHYDROGENASES/REDUCTASES FAMILY MEMBER"/>
    <property type="match status" value="1"/>
</dbReference>
<reference evidence="3" key="2">
    <citation type="journal article" date="2021" name="PeerJ">
        <title>Extensive microbial diversity within the chicken gut microbiome revealed by metagenomics and culture.</title>
        <authorList>
            <person name="Gilroy R."/>
            <person name="Ravi A."/>
            <person name="Getino M."/>
            <person name="Pursley I."/>
            <person name="Horton D.L."/>
            <person name="Alikhan N.F."/>
            <person name="Baker D."/>
            <person name="Gharbi K."/>
            <person name="Hall N."/>
            <person name="Watson M."/>
            <person name="Adriaenssens E.M."/>
            <person name="Foster-Nyarko E."/>
            <person name="Jarju S."/>
            <person name="Secka A."/>
            <person name="Antonio M."/>
            <person name="Oren A."/>
            <person name="Chaudhuri R.R."/>
            <person name="La Ragione R."/>
            <person name="Hildebrand F."/>
            <person name="Pallen M.J."/>
        </authorList>
    </citation>
    <scope>NUCLEOTIDE SEQUENCE</scope>
    <source>
        <strain evidence="3">CHK180-2868</strain>
    </source>
</reference>
<name>A0A9D1A2V2_9FIRM</name>
<dbReference type="Proteomes" id="UP000824250">
    <property type="component" value="Unassembled WGS sequence"/>
</dbReference>
<proteinExistence type="inferred from homology"/>